<dbReference type="InterPro" id="IPR025875">
    <property type="entry name" value="Leu-rich_rpt_4"/>
</dbReference>
<dbReference type="SUPFAM" id="SSF52540">
    <property type="entry name" value="P-loop containing nucleoside triphosphate hydrolases"/>
    <property type="match status" value="1"/>
</dbReference>
<sequence length="1357" mass="158672">MNDFLNDNIFNVDCDLLLIPISTAGTISNSFRSGLEELDIAEDLWENKKYELGDVKILPKKSKRKFIAFVCTVDGHDSAYYAIRLIGKRLAEKVVELKYIREIASPILGTGAGKLQPDLSLNIMRSAFYENKNVEGIRLTFCTPDEEIHYSVKNHTLDIDTSSGQLVIEAEIPNIRINEFIERIQYDTEFYYELAERKFNEYIEHKLPKDFYEKLANQFKSSGITFKEFINSDLSNEQHEFTILCGELIAYIDFNAYHKNIWNRNPDKRVLAKSAVRQNDWFLNLIKFKLTDKHNSLSPSIRNAFAYLKSPSFNLTMLSENHRKKAFDNIFPDRNYNGEFEETVLSFFRRLGIKSQNPQNFGALCSRILYLPFIKPIWNETVTKDHTLEDNLGYTDLSLASFRIEECLRTNSKILDLGNCGLGDLEVIPELFECTHIEVLILSNEWAEYKNGKWRKLTSKNKGNKNSIKSLPELMNELSELKVLVCGGDWNEYNNQKWNRWGITSLTSISKLSKLEYLNLSNNELSNIIGLKKLTSLKVAHLNNNKISKVELLNELNNLKELYLSNNKIKTVDFISKLESIETIDLHNNFIRDIRPITRIIDRIGISNDKWELNTLNIAKNPLELPPMEIVNLGKDEVLGVLDDIEKRGRYINKDIKVILVGNSEVGKSTLVKYLDKENGLEDDHLPTLWMEEKIINSKYSVNTIGEECLLHIFDFGGHDYYHDTHHLFYSTNTIYLLLWDKETNNLNSRKITQRTRENLEIAIETQDYPIRYWLDSVKFYTKDVEADNFEFVIKREVTYDSPLLLIQNKVDDASNIIFQNSKALKSDYSFIYDMINISIKPKRNLDHFDSLFLEMLNKMNIIGAVLPKFYEAIKNNINSYKGKPVLTFLEFMSYCNGIIQDPIDNSQAKRLVKYLEQVGLVLCKSKDTDEKIYIDKKWVIENMHKVLEKLMEKKGEFKRDYVVRILGTDDDKVDDLLLMMEEFKIIFKNPYSDVYIAPLYLPKIPDGKIKLFLNENQITYRRFEFKGFIQKNVILSIFQKFGTLFSSDKNKDIFYYWKDGLIIKNPNTEEIIMIRFHLGNENGNACIDIYDLSQKEKPIFRDDVLKFIRDVNQGYELEEMVTLDGIDYISKELLEDNAKIGKHVFSEKKLSEPVKSEQQKLFKLKDYMDFIDNPVKKKKVVISYSKKDLAQIHILKRYLRPLVDAELIEEPWYCTSLNPGDDWDGKIKYKFQEADIIFFMVSEYFYSTKYIIDHEIKTAIDRYDNKENIKIVPVILEFYDWGRKEPYNLQRFSALPYQAKPLSDFSNPKMAWNTITASVRMMIEKDLDPGKIEIISRDLEEIYERQVKGKLDNNSL</sequence>
<proteinExistence type="predicted"/>
<name>A0ABV7XUN4_9FLAO</name>
<evidence type="ECO:0000256" key="2">
    <source>
        <dbReference type="ARBA" id="ARBA00022737"/>
    </source>
</evidence>
<dbReference type="InterPro" id="IPR000157">
    <property type="entry name" value="TIR_dom"/>
</dbReference>
<dbReference type="InterPro" id="IPR050836">
    <property type="entry name" value="SDS22/Internalin_LRR"/>
</dbReference>
<dbReference type="Pfam" id="PF12799">
    <property type="entry name" value="LRR_4"/>
    <property type="match status" value="1"/>
</dbReference>
<dbReference type="SMART" id="SM00365">
    <property type="entry name" value="LRR_SD22"/>
    <property type="match status" value="4"/>
</dbReference>
<keyword evidence="1" id="KW-0433">Leucine-rich repeat</keyword>
<organism evidence="4 5">
    <name type="scientific">Chryseobacterium tructae</name>
    <dbReference type="NCBI Taxonomy" id="1037380"/>
    <lineage>
        <taxon>Bacteria</taxon>
        <taxon>Pseudomonadati</taxon>
        <taxon>Bacteroidota</taxon>
        <taxon>Flavobacteriia</taxon>
        <taxon>Flavobacteriales</taxon>
        <taxon>Weeksellaceae</taxon>
        <taxon>Chryseobacterium group</taxon>
        <taxon>Chryseobacterium</taxon>
    </lineage>
</organism>
<evidence type="ECO:0000259" key="3">
    <source>
        <dbReference type="Pfam" id="PF13676"/>
    </source>
</evidence>
<feature type="domain" description="TIR" evidence="3">
    <location>
        <begin position="1181"/>
        <end position="1282"/>
    </location>
</feature>
<dbReference type="RefSeq" id="WP_290297169.1">
    <property type="nucleotide sequence ID" value="NZ_JAUFQR010000001.1"/>
</dbReference>
<dbReference type="SUPFAM" id="SSF52058">
    <property type="entry name" value="L domain-like"/>
    <property type="match status" value="1"/>
</dbReference>
<dbReference type="Gene3D" id="3.40.50.10140">
    <property type="entry name" value="Toll/interleukin-1 receptor homology (TIR) domain"/>
    <property type="match status" value="1"/>
</dbReference>
<dbReference type="SUPFAM" id="SSF52949">
    <property type="entry name" value="Macro domain-like"/>
    <property type="match status" value="1"/>
</dbReference>
<accession>A0ABV7XUN4</accession>
<dbReference type="Gene3D" id="3.40.220.10">
    <property type="entry name" value="Leucine Aminopeptidase, subunit E, domain 1"/>
    <property type="match status" value="1"/>
</dbReference>
<keyword evidence="2" id="KW-0677">Repeat</keyword>
<dbReference type="PANTHER" id="PTHR46652:SF3">
    <property type="entry name" value="LEUCINE-RICH REPEAT-CONTAINING PROTEIN 9"/>
    <property type="match status" value="1"/>
</dbReference>
<dbReference type="PANTHER" id="PTHR46652">
    <property type="entry name" value="LEUCINE-RICH REPEAT AND IQ DOMAIN-CONTAINING PROTEIN 1-RELATED"/>
    <property type="match status" value="1"/>
</dbReference>
<dbReference type="Gene3D" id="3.40.50.300">
    <property type="entry name" value="P-loop containing nucleotide triphosphate hydrolases"/>
    <property type="match status" value="1"/>
</dbReference>
<dbReference type="PROSITE" id="PS51450">
    <property type="entry name" value="LRR"/>
    <property type="match status" value="3"/>
</dbReference>
<reference evidence="5" key="1">
    <citation type="journal article" date="2019" name="Int. J. Syst. Evol. Microbiol.">
        <title>The Global Catalogue of Microorganisms (GCM) 10K type strain sequencing project: providing services to taxonomists for standard genome sequencing and annotation.</title>
        <authorList>
            <consortium name="The Broad Institute Genomics Platform"/>
            <consortium name="The Broad Institute Genome Sequencing Center for Infectious Disease"/>
            <person name="Wu L."/>
            <person name="Ma J."/>
        </authorList>
    </citation>
    <scope>NUCLEOTIDE SEQUENCE [LARGE SCALE GENOMIC DNA]</scope>
    <source>
        <strain evidence="5">CECT 7798</strain>
    </source>
</reference>
<dbReference type="InterPro" id="IPR001611">
    <property type="entry name" value="Leu-rich_rpt"/>
</dbReference>
<dbReference type="Pfam" id="PF08477">
    <property type="entry name" value="Roc"/>
    <property type="match status" value="1"/>
</dbReference>
<evidence type="ECO:0000313" key="5">
    <source>
        <dbReference type="Proteomes" id="UP001595735"/>
    </source>
</evidence>
<dbReference type="InterPro" id="IPR043472">
    <property type="entry name" value="Macro_dom-like"/>
</dbReference>
<dbReference type="InterPro" id="IPR032675">
    <property type="entry name" value="LRR_dom_sf"/>
</dbReference>
<comment type="caution">
    <text evidence="4">The sequence shown here is derived from an EMBL/GenBank/DDBJ whole genome shotgun (WGS) entry which is preliminary data.</text>
</comment>
<evidence type="ECO:0000256" key="1">
    <source>
        <dbReference type="ARBA" id="ARBA00022614"/>
    </source>
</evidence>
<dbReference type="Gene3D" id="3.80.10.10">
    <property type="entry name" value="Ribonuclease Inhibitor"/>
    <property type="match status" value="1"/>
</dbReference>
<dbReference type="Proteomes" id="UP001595735">
    <property type="component" value="Unassembled WGS sequence"/>
</dbReference>
<evidence type="ECO:0000313" key="4">
    <source>
        <dbReference type="EMBL" id="MFC3756587.1"/>
    </source>
</evidence>
<dbReference type="Pfam" id="PF13676">
    <property type="entry name" value="TIR_2"/>
    <property type="match status" value="1"/>
</dbReference>
<keyword evidence="5" id="KW-1185">Reference proteome</keyword>
<gene>
    <name evidence="4" type="ORF">ACFONJ_11465</name>
</gene>
<dbReference type="SUPFAM" id="SSF52200">
    <property type="entry name" value="Toll/Interleukin receptor TIR domain"/>
    <property type="match status" value="1"/>
</dbReference>
<dbReference type="EMBL" id="JBHRYO010000002">
    <property type="protein sequence ID" value="MFC3756587.1"/>
    <property type="molecule type" value="Genomic_DNA"/>
</dbReference>
<dbReference type="InterPro" id="IPR027417">
    <property type="entry name" value="P-loop_NTPase"/>
</dbReference>
<dbReference type="InterPro" id="IPR035897">
    <property type="entry name" value="Toll_tir_struct_dom_sf"/>
</dbReference>
<protein>
    <submittedName>
        <fullName evidence="4">Leucine-rich repeat domain-containing protein</fullName>
    </submittedName>
</protein>